<dbReference type="GeneID" id="33567639"/>
<comment type="caution">
    <text evidence="1">The sequence shown here is derived from an EMBL/GenBank/DDBJ whole genome shotgun (WGS) entry which is preliminary data.</text>
</comment>
<proteinExistence type="predicted"/>
<reference evidence="1 2" key="1">
    <citation type="submission" date="2016-07" db="EMBL/GenBank/DDBJ databases">
        <title>Pervasive Adenine N6-methylation of Active Genes in Fungi.</title>
        <authorList>
            <consortium name="DOE Joint Genome Institute"/>
            <person name="Mondo S.J."/>
            <person name="Dannebaum R.O."/>
            <person name="Kuo R.C."/>
            <person name="Labutti K."/>
            <person name="Haridas S."/>
            <person name="Kuo A."/>
            <person name="Salamov A."/>
            <person name="Ahrendt S.R."/>
            <person name="Lipzen A."/>
            <person name="Sullivan W."/>
            <person name="Andreopoulos W.B."/>
            <person name="Clum A."/>
            <person name="Lindquist E."/>
            <person name="Daum C."/>
            <person name="Ramamoorthy G.K."/>
            <person name="Gryganskyi A."/>
            <person name="Culley D."/>
            <person name="Magnuson J.K."/>
            <person name="James T.Y."/>
            <person name="O'Malley M.A."/>
            <person name="Stajich J.E."/>
            <person name="Spatafora J.W."/>
            <person name="Visel A."/>
            <person name="Grigoriev I.V."/>
        </authorList>
    </citation>
    <scope>NUCLEOTIDE SEQUENCE [LARGE SCALE GENOMIC DNA]</scope>
    <source>
        <strain evidence="1 2">NRRL 3116</strain>
    </source>
</reference>
<sequence>MSNALELYAKYFESHGVESMSAIDFFKFEKFKYKHRKIASQEWLNVVVPAIEKINRKRARILRHEWEAKPQIRIEYWENKCKEEEKESHISAVRTEGRIQSIASVRSITNETVQELSSTSTDNSGLLYSRSSSPCQNQLRRMGRTGSFFLSQR</sequence>
<name>A0A1Y2G8P0_9FUNG</name>
<organism evidence="1 2">
    <name type="scientific">Lobosporangium transversale</name>
    <dbReference type="NCBI Taxonomy" id="64571"/>
    <lineage>
        <taxon>Eukaryota</taxon>
        <taxon>Fungi</taxon>
        <taxon>Fungi incertae sedis</taxon>
        <taxon>Mucoromycota</taxon>
        <taxon>Mortierellomycotina</taxon>
        <taxon>Mortierellomycetes</taxon>
        <taxon>Mortierellales</taxon>
        <taxon>Mortierellaceae</taxon>
        <taxon>Lobosporangium</taxon>
    </lineage>
</organism>
<evidence type="ECO:0000313" key="1">
    <source>
        <dbReference type="EMBL" id="ORZ04313.1"/>
    </source>
</evidence>
<dbReference type="InParanoid" id="A0A1Y2G8P0"/>
<dbReference type="EMBL" id="MCFF01000058">
    <property type="protein sequence ID" value="ORZ04313.1"/>
    <property type="molecule type" value="Genomic_DNA"/>
</dbReference>
<accession>A0A1Y2G8P0</accession>
<dbReference type="Proteomes" id="UP000193648">
    <property type="component" value="Unassembled WGS sequence"/>
</dbReference>
<gene>
    <name evidence="1" type="ORF">BCR41DRAFT_362904</name>
</gene>
<keyword evidence="2" id="KW-1185">Reference proteome</keyword>
<protein>
    <submittedName>
        <fullName evidence="1">Uncharacterized protein</fullName>
    </submittedName>
</protein>
<dbReference type="RefSeq" id="XP_021876471.1">
    <property type="nucleotide sequence ID" value="XM_022025796.1"/>
</dbReference>
<evidence type="ECO:0000313" key="2">
    <source>
        <dbReference type="Proteomes" id="UP000193648"/>
    </source>
</evidence>
<dbReference type="OrthoDB" id="2439990at2759"/>
<dbReference type="AlphaFoldDB" id="A0A1Y2G8P0"/>